<dbReference type="GO" id="GO:0032259">
    <property type="term" value="P:methylation"/>
    <property type="evidence" value="ECO:0007669"/>
    <property type="project" value="UniProtKB-KW"/>
</dbReference>
<evidence type="ECO:0000256" key="4">
    <source>
        <dbReference type="ARBA" id="ARBA00034481"/>
    </source>
</evidence>
<dbReference type="GO" id="GO:0008757">
    <property type="term" value="F:S-adenosylmethionine-dependent methyltransferase activity"/>
    <property type="evidence" value="ECO:0007669"/>
    <property type="project" value="UniProtKB-ARBA"/>
</dbReference>
<evidence type="ECO:0000259" key="5">
    <source>
        <dbReference type="Pfam" id="PF00891"/>
    </source>
</evidence>
<evidence type="ECO:0000259" key="6">
    <source>
        <dbReference type="Pfam" id="PF08100"/>
    </source>
</evidence>
<dbReference type="Proteomes" id="UP000626092">
    <property type="component" value="Unassembled WGS sequence"/>
</dbReference>
<dbReference type="InterPro" id="IPR036388">
    <property type="entry name" value="WH-like_DNA-bd_sf"/>
</dbReference>
<dbReference type="InterPro" id="IPR016461">
    <property type="entry name" value="COMT-like"/>
</dbReference>
<dbReference type="GO" id="GO:0046983">
    <property type="term" value="F:protein dimerization activity"/>
    <property type="evidence" value="ECO:0007669"/>
    <property type="project" value="InterPro"/>
</dbReference>
<reference evidence="7" key="1">
    <citation type="submission" date="2019-11" db="EMBL/GenBank/DDBJ databases">
        <authorList>
            <person name="Liu Y."/>
            <person name="Hou J."/>
            <person name="Li T.-Q."/>
            <person name="Guan C.-H."/>
            <person name="Wu X."/>
            <person name="Wu H.-Z."/>
            <person name="Ling F."/>
            <person name="Zhang R."/>
            <person name="Shi X.-G."/>
            <person name="Ren J.-P."/>
            <person name="Chen E.-F."/>
            <person name="Sun J.-M."/>
        </authorList>
    </citation>
    <scope>NUCLEOTIDE SEQUENCE</scope>
    <source>
        <strain evidence="7">Adult_tree_wgs_1</strain>
        <tissue evidence="7">Leaves</tissue>
    </source>
</reference>
<dbReference type="EMBL" id="WJXA01000008">
    <property type="protein sequence ID" value="KAF7136594.1"/>
    <property type="molecule type" value="Genomic_DNA"/>
</dbReference>
<dbReference type="SUPFAM" id="SSF46785">
    <property type="entry name" value="Winged helix' DNA-binding domain"/>
    <property type="match status" value="1"/>
</dbReference>
<dbReference type="GO" id="GO:0008171">
    <property type="term" value="F:O-methyltransferase activity"/>
    <property type="evidence" value="ECO:0007669"/>
    <property type="project" value="InterPro"/>
</dbReference>
<dbReference type="InterPro" id="IPR012967">
    <property type="entry name" value="COMT_dimerisation"/>
</dbReference>
<dbReference type="Gene3D" id="1.10.10.10">
    <property type="entry name" value="Winged helix-like DNA-binding domain superfamily/Winged helix DNA-binding domain"/>
    <property type="match status" value="1"/>
</dbReference>
<dbReference type="PROSITE" id="PS51683">
    <property type="entry name" value="SAM_OMT_II"/>
    <property type="match status" value="1"/>
</dbReference>
<evidence type="ECO:0000256" key="3">
    <source>
        <dbReference type="ARBA" id="ARBA00022691"/>
    </source>
</evidence>
<dbReference type="SUPFAM" id="SSF53335">
    <property type="entry name" value="S-adenosyl-L-methionine-dependent methyltransferases"/>
    <property type="match status" value="1"/>
</dbReference>
<dbReference type="InterPro" id="IPR029063">
    <property type="entry name" value="SAM-dependent_MTases_sf"/>
</dbReference>
<accession>A0A834GJR3</accession>
<sequence length="294" mass="32355">MEPCYRDNRDEEEDEKQYSYAMQVIRSSVLPFVLKAVIELEVLDIIAKEGPGAQLSASEIASRLPPSAAASGRNPDAPEMLDQMLRFLASHSILTCSTAISSSDDPTSTRPAAPVDKSDKVRINSWYELKGAVLDGGTPFERVHGMHLFEYCGKDARFNEVFNKAMQCVTKLLIKRIVHSYKGFEQLQSLVDVGGGLGVSLSLITAKYPHIKATNFDLPHVIQKAPPYPGVEHMGGDMFESVPKGDAIFMQNCHKALPEHGKVIVVERILPAIVDNCDAARAAFHIDLLMMSDL</sequence>
<dbReference type="InterPro" id="IPR036390">
    <property type="entry name" value="WH_DNA-bd_sf"/>
</dbReference>
<keyword evidence="2" id="KW-0808">Transferase</keyword>
<name>A0A834GJR3_RHOSS</name>
<evidence type="ECO:0008006" key="9">
    <source>
        <dbReference type="Google" id="ProtNLM"/>
    </source>
</evidence>
<dbReference type="InterPro" id="IPR001077">
    <property type="entry name" value="COMT_C"/>
</dbReference>
<gene>
    <name evidence="7" type="ORF">RHSIM_Rhsim08G0116400</name>
</gene>
<dbReference type="PANTHER" id="PTHR11746">
    <property type="entry name" value="O-METHYLTRANSFERASE"/>
    <property type="match status" value="1"/>
</dbReference>
<protein>
    <recommendedName>
        <fullName evidence="9">Caffeic acid O-methyltransferase</fullName>
    </recommendedName>
</protein>
<comment type="caution">
    <text evidence="7">The sequence shown here is derived from an EMBL/GenBank/DDBJ whole genome shotgun (WGS) entry which is preliminary data.</text>
</comment>
<evidence type="ECO:0000256" key="2">
    <source>
        <dbReference type="ARBA" id="ARBA00022679"/>
    </source>
</evidence>
<evidence type="ECO:0000313" key="7">
    <source>
        <dbReference type="EMBL" id="KAF7136594.1"/>
    </source>
</evidence>
<evidence type="ECO:0000313" key="8">
    <source>
        <dbReference type="Proteomes" id="UP000626092"/>
    </source>
</evidence>
<organism evidence="7 8">
    <name type="scientific">Rhododendron simsii</name>
    <name type="common">Sims's rhododendron</name>
    <dbReference type="NCBI Taxonomy" id="118357"/>
    <lineage>
        <taxon>Eukaryota</taxon>
        <taxon>Viridiplantae</taxon>
        <taxon>Streptophyta</taxon>
        <taxon>Embryophyta</taxon>
        <taxon>Tracheophyta</taxon>
        <taxon>Spermatophyta</taxon>
        <taxon>Magnoliopsida</taxon>
        <taxon>eudicotyledons</taxon>
        <taxon>Gunneridae</taxon>
        <taxon>Pentapetalae</taxon>
        <taxon>asterids</taxon>
        <taxon>Ericales</taxon>
        <taxon>Ericaceae</taxon>
        <taxon>Ericoideae</taxon>
        <taxon>Rhodoreae</taxon>
        <taxon>Rhododendron</taxon>
    </lineage>
</organism>
<dbReference type="Pfam" id="PF00891">
    <property type="entry name" value="Methyltransf_2"/>
    <property type="match status" value="1"/>
</dbReference>
<dbReference type="Pfam" id="PF08100">
    <property type="entry name" value="Dimerisation"/>
    <property type="match status" value="1"/>
</dbReference>
<dbReference type="Gene3D" id="3.40.50.150">
    <property type="entry name" value="Vaccinia Virus protein VP39"/>
    <property type="match status" value="1"/>
</dbReference>
<keyword evidence="3" id="KW-0949">S-adenosyl-L-methionine</keyword>
<feature type="domain" description="O-methyltransferase C-terminal" evidence="5">
    <location>
        <begin position="126"/>
        <end position="290"/>
    </location>
</feature>
<dbReference type="FunFam" id="1.10.10.10:FF:000357">
    <property type="entry name" value="Caffeic acid 3-O-methyltransferase"/>
    <property type="match status" value="1"/>
</dbReference>
<comment type="similarity">
    <text evidence="4">Belongs to the class I-like SAM-binding methyltransferase superfamily. Cation-independent O-methyltransferase family. COMT subfamily.</text>
</comment>
<evidence type="ECO:0000256" key="1">
    <source>
        <dbReference type="ARBA" id="ARBA00022603"/>
    </source>
</evidence>
<proteinExistence type="inferred from homology"/>
<feature type="domain" description="O-methyltransferase dimerisation" evidence="6">
    <location>
        <begin position="22"/>
        <end position="98"/>
    </location>
</feature>
<keyword evidence="1" id="KW-0489">Methyltransferase</keyword>
<keyword evidence="8" id="KW-1185">Reference proteome</keyword>
<dbReference type="OrthoDB" id="1606438at2759"/>
<dbReference type="AlphaFoldDB" id="A0A834GJR3"/>